<feature type="compositionally biased region" description="Basic and acidic residues" evidence="1">
    <location>
        <begin position="232"/>
        <end position="251"/>
    </location>
</feature>
<sequence length="402" mass="45360">MTEKIIVKERTGKYEELLNNCIEPETFIIDWEKNSNYELSFTAFDDHSLAFSLLTNENHIIADGQEFVIKTSEPTLSGSTHTIDVKATHIGYECTYVRTNESMDGSFGFTPKGLFDYVTKNGQKTGGFTYEIHGDFQPVQFDNMGKCSLKDVLSKITDSWKGSVYTFDNRHIDIWSESEFKKDNGRVIHYYHDTSDVKLSADTTELQNIAMVYPSQKEATKTDTSDNSSDDSTTKSDDTKKNDSDTTESKPEYIFPPFEVRDEDSIARFGEKAGEDINDDKSQNADDAKKSALSQMKSEPAITLTSTYYGDDDFFKGESVLLKVQPLNLDTNVTVVGIKKALLNFEQVKQITFNNTVQTYFDLENSTKNTITNLIDSKISNITNNSNGNNQSNKLWEVGEVK</sequence>
<dbReference type="InterPro" id="IPR044051">
    <property type="entry name" value="Prophage_tail_N"/>
</dbReference>
<feature type="domain" description="Prophage endopeptidase tail N-terminal" evidence="3">
    <location>
        <begin position="5"/>
        <end position="89"/>
    </location>
</feature>
<protein>
    <recommendedName>
        <fullName evidence="6">Prophage tail endopeptidase domain-containing protein</fullName>
    </recommendedName>
</protein>
<reference evidence="5" key="1">
    <citation type="submission" date="2015-07" db="EMBL/GenBank/DDBJ databases">
        <title>Lactobacillus ginsenosidimutans/EMML 3141/ whole genome sequencing.</title>
        <authorList>
            <person name="Kim M.K."/>
            <person name="Im W.-T."/>
            <person name="Srinivasan S."/>
            <person name="Lee J.-J."/>
        </authorList>
    </citation>
    <scope>NUCLEOTIDE SEQUENCE [LARGE SCALE GENOMIC DNA]</scope>
    <source>
        <strain evidence="5">EMML 3041</strain>
    </source>
</reference>
<keyword evidence="5" id="KW-1185">Reference proteome</keyword>
<evidence type="ECO:0008006" key="6">
    <source>
        <dbReference type="Google" id="ProtNLM"/>
    </source>
</evidence>
<dbReference type="Pfam" id="PF06605">
    <property type="entry name" value="Prophage_tail"/>
    <property type="match status" value="1"/>
</dbReference>
<dbReference type="Pfam" id="PF18994">
    <property type="entry name" value="Prophage_tailD1"/>
    <property type="match status" value="1"/>
</dbReference>
<feature type="compositionally biased region" description="Basic and acidic residues" evidence="1">
    <location>
        <begin position="273"/>
        <end position="290"/>
    </location>
</feature>
<proteinExistence type="predicted"/>
<dbReference type="InterPro" id="IPR010572">
    <property type="entry name" value="Tail_dom"/>
</dbReference>
<feature type="region of interest" description="Disordered" evidence="1">
    <location>
        <begin position="211"/>
        <end position="257"/>
    </location>
</feature>
<evidence type="ECO:0000313" key="5">
    <source>
        <dbReference type="Proteomes" id="UP000036106"/>
    </source>
</evidence>
<dbReference type="RefSeq" id="WP_048702644.1">
    <property type="nucleotide sequence ID" value="NZ_CP012034.1"/>
</dbReference>
<dbReference type="AlphaFoldDB" id="A0A0H4QDE5"/>
<evidence type="ECO:0000313" key="4">
    <source>
        <dbReference type="EMBL" id="AKP66354.1"/>
    </source>
</evidence>
<evidence type="ECO:0000256" key="1">
    <source>
        <dbReference type="SAM" id="MobiDB-lite"/>
    </source>
</evidence>
<dbReference type="Gene3D" id="3.55.50.40">
    <property type="match status" value="1"/>
</dbReference>
<feature type="domain" description="Tail spike" evidence="2">
    <location>
        <begin position="124"/>
        <end position="359"/>
    </location>
</feature>
<feature type="region of interest" description="Disordered" evidence="1">
    <location>
        <begin position="273"/>
        <end position="295"/>
    </location>
</feature>
<gene>
    <name evidence="4" type="ORF">ABM34_01505</name>
</gene>
<dbReference type="PATRIC" id="fig|1007676.4.peg.316"/>
<dbReference type="Proteomes" id="UP000036106">
    <property type="component" value="Chromosome"/>
</dbReference>
<dbReference type="Gene3D" id="6.20.110.10">
    <property type="match status" value="1"/>
</dbReference>
<dbReference type="KEGG" id="lgn:ABM34_01505"/>
<dbReference type="OrthoDB" id="2404328at2"/>
<evidence type="ECO:0000259" key="3">
    <source>
        <dbReference type="Pfam" id="PF18994"/>
    </source>
</evidence>
<dbReference type="EMBL" id="CP012034">
    <property type="protein sequence ID" value="AKP66354.1"/>
    <property type="molecule type" value="Genomic_DNA"/>
</dbReference>
<evidence type="ECO:0000259" key="2">
    <source>
        <dbReference type="Pfam" id="PF06605"/>
    </source>
</evidence>
<dbReference type="STRING" id="1007676.ABM34_01505"/>
<organism evidence="4 5">
    <name type="scientific">Companilactobacillus ginsenosidimutans</name>
    <dbReference type="NCBI Taxonomy" id="1007676"/>
    <lineage>
        <taxon>Bacteria</taxon>
        <taxon>Bacillati</taxon>
        <taxon>Bacillota</taxon>
        <taxon>Bacilli</taxon>
        <taxon>Lactobacillales</taxon>
        <taxon>Lactobacillaceae</taxon>
        <taxon>Companilactobacillus</taxon>
    </lineage>
</organism>
<name>A0A0H4QDE5_9LACO</name>
<accession>A0A0H4QDE5</accession>